<dbReference type="Proteomes" id="UP000216454">
    <property type="component" value="Unassembled WGS sequence"/>
</dbReference>
<dbReference type="GO" id="GO:0004553">
    <property type="term" value="F:hydrolase activity, hydrolyzing O-glycosyl compounds"/>
    <property type="evidence" value="ECO:0007669"/>
    <property type="project" value="InterPro"/>
</dbReference>
<name>A0A261F1E2_9BIFI</name>
<dbReference type="InterPro" id="IPR045857">
    <property type="entry name" value="O16G_dom_2"/>
</dbReference>
<sequence>MDLSGIRHDMDHRFCFALSTSKSCGASSKNPEDGFARFAIRIQTSAHDVESVTLHTEDKYLHYYCEDRLRMPQEKRPSPPQGFPFFGRWSTAASYEMRRFATDGIHDYFEVQLDINVICLRYYFELHGKDGSTLFYGDYQFSSQPPTDPEKMFDCPQTLREDMLFDTPAWARNRVIYQVFPTAFAVANDDAVSPSAASPSATPLHEEAQAARDALAETASRNPQWHQVPATGTMNLRGNLRGIIQALPHIQELGAGMLYLNPIFVSPSPHKYDTIDYLHIDPSLGTEDDLKELVEQAHKRDIKVILDGVFNHTSRDFFAFRDVLEKGRDSQYWNWYWLDDWPLTPIDSPEQAEDAAGTPNYKTFAYFGYMPKLNMTNPEVQDYFINVVCHWIKEAGVDGWRMDVGDEIDHVFWKRLRRAVRNTNPEAIIGAEVWHPAFDFLEGDEWDTVMNYHFLKAVRRFVASGEISASEFLDQIGFMKGNLHPNAWPVMWNLLDSHDTPRFKRLCGDDDAKHRLAVGIQLLSPGMPMVYYGDEYGMTGDNDPDCRRGMAWDRAHQDDATFDWYHRLIQLRKRVPAICTGAVISSFADDDKGVIAITKSTVATDDDLDLATPREFAYRTQTDAQRLEHLAERVNDGASVTLVYHNSAAEDSLSGFDGTADLITGKPFDGTLKPYQVLALAKGDVTAACQD</sequence>
<dbReference type="SMART" id="SM00642">
    <property type="entry name" value="Aamy"/>
    <property type="match status" value="1"/>
</dbReference>
<protein>
    <submittedName>
        <fullName evidence="5">Glycosidase</fullName>
    </submittedName>
</protein>
<dbReference type="InterPro" id="IPR004185">
    <property type="entry name" value="Glyco_hydro_13_lg-like_dom"/>
</dbReference>
<dbReference type="RefSeq" id="WP_158216091.1">
    <property type="nucleotide sequence ID" value="NZ_MWWQ01000005.1"/>
</dbReference>
<keyword evidence="6" id="KW-1185">Reference proteome</keyword>
<keyword evidence="1" id="KW-0378">Hydrolase</keyword>
<dbReference type="Pfam" id="PF02903">
    <property type="entry name" value="Alpha-amylase_N"/>
    <property type="match status" value="1"/>
</dbReference>
<dbReference type="PANTHER" id="PTHR10357">
    <property type="entry name" value="ALPHA-AMYLASE FAMILY MEMBER"/>
    <property type="match status" value="1"/>
</dbReference>
<dbReference type="InterPro" id="IPR014756">
    <property type="entry name" value="Ig_E-set"/>
</dbReference>
<feature type="domain" description="Glycosyl hydrolase family 13 catalytic" evidence="4">
    <location>
        <begin position="178"/>
        <end position="572"/>
    </location>
</feature>
<dbReference type="SUPFAM" id="SSF81296">
    <property type="entry name" value="E set domains"/>
    <property type="match status" value="1"/>
</dbReference>
<evidence type="ECO:0000259" key="4">
    <source>
        <dbReference type="SMART" id="SM00642"/>
    </source>
</evidence>
<evidence type="ECO:0000256" key="3">
    <source>
        <dbReference type="SAM" id="MobiDB-lite"/>
    </source>
</evidence>
<keyword evidence="2 5" id="KW-0326">Glycosidase</keyword>
<accession>A0A261F1E2</accession>
<dbReference type="InterPro" id="IPR017853">
    <property type="entry name" value="GH"/>
</dbReference>
<comment type="caution">
    <text evidence="5">The sequence shown here is derived from an EMBL/GenBank/DDBJ whole genome shotgun (WGS) entry which is preliminary data.</text>
</comment>
<reference evidence="5 6" key="1">
    <citation type="journal article" date="2017" name="BMC Genomics">
        <title>Comparative genomic and phylogenomic analyses of the Bifidobacteriaceae family.</title>
        <authorList>
            <person name="Lugli G.A."/>
            <person name="Milani C."/>
            <person name="Turroni F."/>
            <person name="Duranti S."/>
            <person name="Mancabelli L."/>
            <person name="Mangifesta M."/>
            <person name="Ferrario C."/>
            <person name="Modesto M."/>
            <person name="Mattarelli P."/>
            <person name="Jiri K."/>
            <person name="van Sinderen D."/>
            <person name="Ventura M."/>
        </authorList>
    </citation>
    <scope>NUCLEOTIDE SEQUENCE [LARGE SCALE GENOMIC DNA]</scope>
    <source>
        <strain evidence="5 6">DSM 24744</strain>
    </source>
</reference>
<dbReference type="OrthoDB" id="9802433at2"/>
<dbReference type="InterPro" id="IPR006047">
    <property type="entry name" value="GH13_cat_dom"/>
</dbReference>
<evidence type="ECO:0000313" key="6">
    <source>
        <dbReference type="Proteomes" id="UP000216454"/>
    </source>
</evidence>
<dbReference type="InterPro" id="IPR013783">
    <property type="entry name" value="Ig-like_fold"/>
</dbReference>
<dbReference type="EMBL" id="MWWQ01000005">
    <property type="protein sequence ID" value="OZG52940.1"/>
    <property type="molecule type" value="Genomic_DNA"/>
</dbReference>
<dbReference type="CDD" id="cd11338">
    <property type="entry name" value="AmyAc_CMD"/>
    <property type="match status" value="1"/>
</dbReference>
<dbReference type="Gene3D" id="3.20.20.80">
    <property type="entry name" value="Glycosidases"/>
    <property type="match status" value="1"/>
</dbReference>
<dbReference type="CDD" id="cd02857">
    <property type="entry name" value="E_set_CDase_PDE_N"/>
    <property type="match status" value="1"/>
</dbReference>
<evidence type="ECO:0000256" key="1">
    <source>
        <dbReference type="ARBA" id="ARBA00022801"/>
    </source>
</evidence>
<dbReference type="Gene3D" id="2.60.40.10">
    <property type="entry name" value="Immunoglobulins"/>
    <property type="match status" value="1"/>
</dbReference>
<evidence type="ECO:0000313" key="5">
    <source>
        <dbReference type="EMBL" id="OZG52940.1"/>
    </source>
</evidence>
<evidence type="ECO:0000256" key="2">
    <source>
        <dbReference type="ARBA" id="ARBA00023295"/>
    </source>
</evidence>
<organism evidence="5 6">
    <name type="scientific">Pseudoscardovia suis</name>
    <dbReference type="NCBI Taxonomy" id="987063"/>
    <lineage>
        <taxon>Bacteria</taxon>
        <taxon>Bacillati</taxon>
        <taxon>Actinomycetota</taxon>
        <taxon>Actinomycetes</taxon>
        <taxon>Bifidobacteriales</taxon>
        <taxon>Bifidobacteriaceae</taxon>
        <taxon>Pseudoscardovia</taxon>
    </lineage>
</organism>
<dbReference type="SUPFAM" id="SSF51445">
    <property type="entry name" value="(Trans)glycosidases"/>
    <property type="match status" value="1"/>
</dbReference>
<dbReference type="Pfam" id="PF00128">
    <property type="entry name" value="Alpha-amylase"/>
    <property type="match status" value="1"/>
</dbReference>
<gene>
    <name evidence="5" type="ORF">PSSU_0558</name>
</gene>
<dbReference type="GO" id="GO:0005975">
    <property type="term" value="P:carbohydrate metabolic process"/>
    <property type="evidence" value="ECO:0007669"/>
    <property type="project" value="InterPro"/>
</dbReference>
<dbReference type="AlphaFoldDB" id="A0A261F1E2"/>
<feature type="region of interest" description="Disordered" evidence="3">
    <location>
        <begin position="195"/>
        <end position="227"/>
    </location>
</feature>
<proteinExistence type="predicted"/>
<dbReference type="Gene3D" id="3.90.400.10">
    <property type="entry name" value="Oligo-1,6-glucosidase, Domain 2"/>
    <property type="match status" value="1"/>
</dbReference>
<dbReference type="PANTHER" id="PTHR10357:SF210">
    <property type="entry name" value="MALTODEXTRIN GLUCOSIDASE"/>
    <property type="match status" value="1"/>
</dbReference>